<dbReference type="Proteomes" id="UP001243846">
    <property type="component" value="Unassembled WGS sequence"/>
</dbReference>
<keyword evidence="2" id="KW-1185">Reference proteome</keyword>
<comment type="caution">
    <text evidence="1">The sequence shown here is derived from an EMBL/GenBank/DDBJ whole genome shotgun (WGS) entry which is preliminary data.</text>
</comment>
<proteinExistence type="predicted"/>
<gene>
    <name evidence="1" type="ORF">QWZ10_19840</name>
</gene>
<sequence>MKLSLADHLVIHALGLISRPTSVRIDPHELSLEVDILRSVLPTASRGLLPLQPLISLAERIASMSPRIAGCYGSLHDEAAQVMNRWDRYRMAEAWDRINSGGRA</sequence>
<evidence type="ECO:0000313" key="2">
    <source>
        <dbReference type="Proteomes" id="UP001243846"/>
    </source>
</evidence>
<reference evidence="2" key="1">
    <citation type="journal article" date="2019" name="Int. J. Syst. Evol. Microbiol.">
        <title>The Global Catalogue of Microorganisms (GCM) 10K type strain sequencing project: providing services to taxonomists for standard genome sequencing and annotation.</title>
        <authorList>
            <consortium name="The Broad Institute Genomics Platform"/>
            <consortium name="The Broad Institute Genome Sequencing Center for Infectious Disease"/>
            <person name="Wu L."/>
            <person name="Ma J."/>
        </authorList>
    </citation>
    <scope>NUCLEOTIDE SEQUENCE [LARGE SCALE GENOMIC DNA]</scope>
    <source>
        <strain evidence="2">CECT 8482</strain>
    </source>
</reference>
<accession>A0ABT8DC02</accession>
<dbReference type="RefSeq" id="WP_377686293.1">
    <property type="nucleotide sequence ID" value="NZ_JBHMDZ010000014.1"/>
</dbReference>
<protein>
    <submittedName>
        <fullName evidence="1">Uncharacterized protein</fullName>
    </submittedName>
</protein>
<dbReference type="EMBL" id="JAUFRC010000001">
    <property type="protein sequence ID" value="MDN3713421.1"/>
    <property type="molecule type" value="Genomic_DNA"/>
</dbReference>
<name>A0ABT8DC02_9RHOB</name>
<evidence type="ECO:0000313" key="1">
    <source>
        <dbReference type="EMBL" id="MDN3713421.1"/>
    </source>
</evidence>
<organism evidence="1 2">
    <name type="scientific">Paracoccus cavernae</name>
    <dbReference type="NCBI Taxonomy" id="1571207"/>
    <lineage>
        <taxon>Bacteria</taxon>
        <taxon>Pseudomonadati</taxon>
        <taxon>Pseudomonadota</taxon>
        <taxon>Alphaproteobacteria</taxon>
        <taxon>Rhodobacterales</taxon>
        <taxon>Paracoccaceae</taxon>
        <taxon>Paracoccus</taxon>
    </lineage>
</organism>